<dbReference type="EMBL" id="NPZB01000001">
    <property type="protein sequence ID" value="PNS08873.1"/>
    <property type="molecule type" value="Genomic_DNA"/>
</dbReference>
<keyword evidence="3" id="KW-1185">Reference proteome</keyword>
<gene>
    <name evidence="2" type="ORF">Lysil_0502</name>
</gene>
<dbReference type="AlphaFoldDB" id="A0A2K1Q1F8"/>
<dbReference type="PANTHER" id="PTHR32039">
    <property type="entry name" value="MAGNESIUM-CHELATASE SUBUNIT CHLI"/>
    <property type="match status" value="1"/>
</dbReference>
<accession>A0A2K1Q1F8</accession>
<feature type="domain" description="Magnesium chelatase ChlI-like catalytic" evidence="1">
    <location>
        <begin position="188"/>
        <end position="306"/>
    </location>
</feature>
<dbReference type="OrthoDB" id="9813147at2"/>
<reference evidence="2 3" key="1">
    <citation type="submission" date="2017-08" db="EMBL/GenBank/DDBJ databases">
        <title>Lysobacter sylvestris genome.</title>
        <authorList>
            <person name="Zhang D.-C."/>
            <person name="Albuquerque L."/>
            <person name="Franca L."/>
            <person name="Froufe H.J.C."/>
            <person name="Barroso C."/>
            <person name="Egas C."/>
            <person name="Da Costa M."/>
            <person name="Margesin R."/>
        </authorList>
    </citation>
    <scope>NUCLEOTIDE SEQUENCE [LARGE SCALE GENOMIC DNA]</scope>
    <source>
        <strain evidence="2 3">AM20-91</strain>
    </source>
</reference>
<sequence length="319" mass="33269">MQLALAHSRARVGVSAPAVTVEVHLAGGLPRMSVVGLPEAAVREAKDRVRAAISCAQMEFPSRNITVNLAPADLPKHGGRFDLPIALGILAAAGEIPQDALNEVECIAELGLTGELRPVDGVLPAALAAQAQGRRLIVAPGNAAEAALARNAQVHVARTLSEVCAMLQGHTALPRACADADIAGTYPDLADVRGQQHARRALEIAAAGGHHLLFTGSPGCGKSLLAARLPGILPEASEQEALESATLASISGRGFDAARWRQRPFRSPHHSSSAVALVGGGSDPRPGEISLAHNGVLFLDELRRFEGSRPRPFSLEIQL</sequence>
<organism evidence="2 3">
    <name type="scientific">Solilutibacter silvestris</name>
    <dbReference type="NCBI Taxonomy" id="1645665"/>
    <lineage>
        <taxon>Bacteria</taxon>
        <taxon>Pseudomonadati</taxon>
        <taxon>Pseudomonadota</taxon>
        <taxon>Gammaproteobacteria</taxon>
        <taxon>Lysobacterales</taxon>
        <taxon>Lysobacteraceae</taxon>
        <taxon>Solilutibacter</taxon>
    </lineage>
</organism>
<dbReference type="Proteomes" id="UP000236220">
    <property type="component" value="Unassembled WGS sequence"/>
</dbReference>
<name>A0A2K1Q1F8_9GAMM</name>
<dbReference type="InterPro" id="IPR045006">
    <property type="entry name" value="CHLI-like"/>
</dbReference>
<dbReference type="NCBIfam" id="TIGR00368">
    <property type="entry name" value="YifB family Mg chelatase-like AAA ATPase"/>
    <property type="match status" value="1"/>
</dbReference>
<dbReference type="PANTHER" id="PTHR32039:SF7">
    <property type="entry name" value="COMPETENCE PROTEIN COMM"/>
    <property type="match status" value="1"/>
</dbReference>
<dbReference type="Pfam" id="PF01078">
    <property type="entry name" value="Mg_chelatase"/>
    <property type="match status" value="1"/>
</dbReference>
<dbReference type="InterPro" id="IPR004482">
    <property type="entry name" value="Mg_chelat-rel"/>
</dbReference>
<dbReference type="SUPFAM" id="SSF52540">
    <property type="entry name" value="P-loop containing nucleoside triphosphate hydrolases"/>
    <property type="match status" value="1"/>
</dbReference>
<proteinExistence type="predicted"/>
<protein>
    <submittedName>
        <fullName evidence="2">Mg chelatase-like protein</fullName>
    </submittedName>
</protein>
<evidence type="ECO:0000313" key="2">
    <source>
        <dbReference type="EMBL" id="PNS08873.1"/>
    </source>
</evidence>
<dbReference type="InterPro" id="IPR027417">
    <property type="entry name" value="P-loop_NTPase"/>
</dbReference>
<comment type="caution">
    <text evidence="2">The sequence shown here is derived from an EMBL/GenBank/DDBJ whole genome shotgun (WGS) entry which is preliminary data.</text>
</comment>
<dbReference type="Gene3D" id="3.40.50.300">
    <property type="entry name" value="P-loop containing nucleotide triphosphate hydrolases"/>
    <property type="match status" value="1"/>
</dbReference>
<dbReference type="GO" id="GO:0005524">
    <property type="term" value="F:ATP binding"/>
    <property type="evidence" value="ECO:0007669"/>
    <property type="project" value="InterPro"/>
</dbReference>
<dbReference type="InterPro" id="IPR020568">
    <property type="entry name" value="Ribosomal_Su5_D2-typ_SF"/>
</dbReference>
<dbReference type="SUPFAM" id="SSF54211">
    <property type="entry name" value="Ribosomal protein S5 domain 2-like"/>
    <property type="match status" value="1"/>
</dbReference>
<dbReference type="InterPro" id="IPR014721">
    <property type="entry name" value="Ribsml_uS5_D2-typ_fold_subgr"/>
</dbReference>
<dbReference type="Gene3D" id="3.30.230.10">
    <property type="match status" value="1"/>
</dbReference>
<dbReference type="Pfam" id="PF13541">
    <property type="entry name" value="ChlI"/>
    <property type="match status" value="1"/>
</dbReference>
<dbReference type="InterPro" id="IPR000523">
    <property type="entry name" value="Mg_chelatse_chII-like_cat_dom"/>
</dbReference>
<evidence type="ECO:0000259" key="1">
    <source>
        <dbReference type="Pfam" id="PF01078"/>
    </source>
</evidence>
<evidence type="ECO:0000313" key="3">
    <source>
        <dbReference type="Proteomes" id="UP000236220"/>
    </source>
</evidence>